<sequence>MDERLNTVPCGFVSLTEELKIAEVNTTLLILLGYSEQTKLKGQPINLILSGPSRIFFNIYFTPLATLNNRVDEMFLTLQTTTGENLPVLLNAARHEINGGMRYECIVFPIRRQLEYEQQVNKAENAAVKAKYKLELLQASITHKQQIAAKLEEQIEQYDQDLLQKKLELEAIRVELAQLKRSSQTPGDRGNER</sequence>
<comment type="caution">
    <text evidence="2">The sequence shown here is derived from an EMBL/GenBank/DDBJ whole genome shotgun (WGS) entry which is preliminary data.</text>
</comment>
<dbReference type="EMBL" id="QKRB01000031">
    <property type="protein sequence ID" value="PZD97070.1"/>
    <property type="molecule type" value="Genomic_DNA"/>
</dbReference>
<accession>A0A2W1LG80</accession>
<evidence type="ECO:0000256" key="1">
    <source>
        <dbReference type="SAM" id="Coils"/>
    </source>
</evidence>
<evidence type="ECO:0000313" key="3">
    <source>
        <dbReference type="Proteomes" id="UP000249522"/>
    </source>
</evidence>
<organism evidence="2 3">
    <name type="scientific">Paenibacillus sambharensis</name>
    <dbReference type="NCBI Taxonomy" id="1803190"/>
    <lineage>
        <taxon>Bacteria</taxon>
        <taxon>Bacillati</taxon>
        <taxon>Bacillota</taxon>
        <taxon>Bacilli</taxon>
        <taxon>Bacillales</taxon>
        <taxon>Paenibacillaceae</taxon>
        <taxon>Paenibacillus</taxon>
    </lineage>
</organism>
<name>A0A2W1LG80_9BACL</name>
<dbReference type="SUPFAM" id="SSF55785">
    <property type="entry name" value="PYP-like sensor domain (PAS domain)"/>
    <property type="match status" value="1"/>
</dbReference>
<proteinExistence type="predicted"/>
<dbReference type="RefSeq" id="WP_111145397.1">
    <property type="nucleotide sequence ID" value="NZ_QKRB01000031.1"/>
</dbReference>
<dbReference type="OrthoDB" id="9759607at2"/>
<gene>
    <name evidence="2" type="ORF">DNH61_04025</name>
</gene>
<dbReference type="InterPro" id="IPR000014">
    <property type="entry name" value="PAS"/>
</dbReference>
<keyword evidence="3" id="KW-1185">Reference proteome</keyword>
<evidence type="ECO:0000313" key="2">
    <source>
        <dbReference type="EMBL" id="PZD97070.1"/>
    </source>
</evidence>
<dbReference type="CDD" id="cd00130">
    <property type="entry name" value="PAS"/>
    <property type="match status" value="1"/>
</dbReference>
<keyword evidence="1" id="KW-0175">Coiled coil</keyword>
<feature type="coiled-coil region" evidence="1">
    <location>
        <begin position="120"/>
        <end position="182"/>
    </location>
</feature>
<dbReference type="AlphaFoldDB" id="A0A2W1LG80"/>
<dbReference type="InterPro" id="IPR035965">
    <property type="entry name" value="PAS-like_dom_sf"/>
</dbReference>
<reference evidence="2 3" key="1">
    <citation type="submission" date="2018-06" db="EMBL/GenBank/DDBJ databases">
        <title>Paenibacillus imtechensis sp. nov.</title>
        <authorList>
            <person name="Pinnaka A.K."/>
            <person name="Singh H."/>
            <person name="Kaur M."/>
        </authorList>
    </citation>
    <scope>NUCLEOTIDE SEQUENCE [LARGE SCALE GENOMIC DNA]</scope>
    <source>
        <strain evidence="2 3">SMB1</strain>
    </source>
</reference>
<dbReference type="Proteomes" id="UP000249522">
    <property type="component" value="Unassembled WGS sequence"/>
</dbReference>
<protein>
    <submittedName>
        <fullName evidence="2">Serine/threonine protein phosphatase</fullName>
    </submittedName>
</protein>
<dbReference type="Gene3D" id="3.30.450.20">
    <property type="entry name" value="PAS domain"/>
    <property type="match status" value="1"/>
</dbReference>